<dbReference type="Pfam" id="PF16123">
    <property type="entry name" value="HAGH_C"/>
    <property type="match status" value="1"/>
</dbReference>
<feature type="domain" description="Metallo-beta-lactamase" evidence="10">
    <location>
        <begin position="118"/>
        <end position="287"/>
    </location>
</feature>
<dbReference type="PANTHER" id="PTHR11935:SF94">
    <property type="entry name" value="TENZING NORGAY, ISOFORM C"/>
    <property type="match status" value="1"/>
</dbReference>
<dbReference type="InterPro" id="IPR017782">
    <property type="entry name" value="Hydroxyacylglutathione_Hdrlase"/>
</dbReference>
<dbReference type="NCBIfam" id="TIGR03413">
    <property type="entry name" value="GSH_gloB"/>
    <property type="match status" value="1"/>
</dbReference>
<evidence type="ECO:0000256" key="2">
    <source>
        <dbReference type="ARBA" id="ARBA00001947"/>
    </source>
</evidence>
<evidence type="ECO:0000256" key="3">
    <source>
        <dbReference type="ARBA" id="ARBA00004963"/>
    </source>
</evidence>
<evidence type="ECO:0000256" key="7">
    <source>
        <dbReference type="ARBA" id="ARBA00022801"/>
    </source>
</evidence>
<dbReference type="Gene3D" id="3.60.15.10">
    <property type="entry name" value="Ribonuclease Z/Hydroxyacylglutathione hydrolase-like"/>
    <property type="match status" value="1"/>
</dbReference>
<organism evidence="11 12">
    <name type="scientific">Orchesella dallaii</name>
    <dbReference type="NCBI Taxonomy" id="48710"/>
    <lineage>
        <taxon>Eukaryota</taxon>
        <taxon>Metazoa</taxon>
        <taxon>Ecdysozoa</taxon>
        <taxon>Arthropoda</taxon>
        <taxon>Hexapoda</taxon>
        <taxon>Collembola</taxon>
        <taxon>Entomobryomorpha</taxon>
        <taxon>Entomobryoidea</taxon>
        <taxon>Orchesellidae</taxon>
        <taxon>Orchesellinae</taxon>
        <taxon>Orchesella</taxon>
    </lineage>
</organism>
<protein>
    <recommendedName>
        <fullName evidence="5">hydroxyacylglutathione hydrolase</fullName>
        <ecNumber evidence="5">3.1.2.6</ecNumber>
    </recommendedName>
    <alternativeName>
        <fullName evidence="9">Glyoxalase II</fullName>
    </alternativeName>
</protein>
<evidence type="ECO:0000313" key="11">
    <source>
        <dbReference type="EMBL" id="CAL8111089.1"/>
    </source>
</evidence>
<evidence type="ECO:0000256" key="9">
    <source>
        <dbReference type="ARBA" id="ARBA00031044"/>
    </source>
</evidence>
<dbReference type="Pfam" id="PF00753">
    <property type="entry name" value="Lactamase_B"/>
    <property type="match status" value="1"/>
</dbReference>
<evidence type="ECO:0000259" key="10">
    <source>
        <dbReference type="SMART" id="SM00849"/>
    </source>
</evidence>
<keyword evidence="6" id="KW-0479">Metal-binding</keyword>
<dbReference type="InterPro" id="IPR032282">
    <property type="entry name" value="HAGH_C"/>
</dbReference>
<comment type="cofactor">
    <cofactor evidence="2">
        <name>Zn(2+)</name>
        <dbReference type="ChEBI" id="CHEBI:29105"/>
    </cofactor>
</comment>
<keyword evidence="7" id="KW-0378">Hydrolase</keyword>
<keyword evidence="12" id="KW-1185">Reference proteome</keyword>
<dbReference type="HAMAP" id="MF_01374">
    <property type="entry name" value="Glyoxalase_2"/>
    <property type="match status" value="1"/>
</dbReference>
<reference evidence="11 12" key="1">
    <citation type="submission" date="2024-08" db="EMBL/GenBank/DDBJ databases">
        <authorList>
            <person name="Cucini C."/>
            <person name="Frati F."/>
        </authorList>
    </citation>
    <scope>NUCLEOTIDE SEQUENCE [LARGE SCALE GENOMIC DNA]</scope>
</reference>
<gene>
    <name evidence="11" type="ORF">ODALV1_LOCUS14717</name>
</gene>
<comment type="pathway">
    <text evidence="3">Secondary metabolite metabolism; methylglyoxal degradation; (R)-lactate from methylglyoxal: step 2/2.</text>
</comment>
<dbReference type="PANTHER" id="PTHR11935">
    <property type="entry name" value="BETA LACTAMASE DOMAIN"/>
    <property type="match status" value="1"/>
</dbReference>
<evidence type="ECO:0000256" key="8">
    <source>
        <dbReference type="ARBA" id="ARBA00022833"/>
    </source>
</evidence>
<dbReference type="InterPro" id="IPR001279">
    <property type="entry name" value="Metallo-B-lactamas"/>
</dbReference>
<dbReference type="Proteomes" id="UP001642540">
    <property type="component" value="Unassembled WGS sequence"/>
</dbReference>
<dbReference type="EMBL" id="CAXLJM020000046">
    <property type="protein sequence ID" value="CAL8111089.1"/>
    <property type="molecule type" value="Genomic_DNA"/>
</dbReference>
<evidence type="ECO:0000256" key="4">
    <source>
        <dbReference type="ARBA" id="ARBA00006759"/>
    </source>
</evidence>
<name>A0ABP1QX73_9HEXA</name>
<evidence type="ECO:0000256" key="1">
    <source>
        <dbReference type="ARBA" id="ARBA00001623"/>
    </source>
</evidence>
<comment type="catalytic activity">
    <reaction evidence="1">
        <text>an S-(2-hydroxyacyl)glutathione + H2O = a 2-hydroxy carboxylate + glutathione + H(+)</text>
        <dbReference type="Rhea" id="RHEA:21864"/>
        <dbReference type="ChEBI" id="CHEBI:15377"/>
        <dbReference type="ChEBI" id="CHEBI:15378"/>
        <dbReference type="ChEBI" id="CHEBI:57925"/>
        <dbReference type="ChEBI" id="CHEBI:58896"/>
        <dbReference type="ChEBI" id="CHEBI:71261"/>
        <dbReference type="EC" id="3.1.2.6"/>
    </reaction>
</comment>
<comment type="similarity">
    <text evidence="4">Belongs to the metallo-beta-lactamase superfamily. Glyoxalase II family.</text>
</comment>
<dbReference type="EC" id="3.1.2.6" evidence="5"/>
<dbReference type="SMART" id="SM00849">
    <property type="entry name" value="Lactamase_B"/>
    <property type="match status" value="1"/>
</dbReference>
<sequence length="372" mass="41440">MSALKYLFRSGPASKKTLEVFGLLGIYNAGVKLSSKYRIISSPITTRQTNFSSSPKIHYNRPNLDFKTSSSLEKFKTAAFSLGFSLFRAFASGGKMHSEKCVVDFPNLRIVGIPALSDNFMYLVIDKNSMQAVVFDPVEPENVLNEIRKQNVTLSAILTTHHHWDHANGNAEMVSSYKSEVPNATVEVYGGDDRIQALTKKIGQDDIINVGSMTFQCLFTPCHTSGHICYFLTTQDSNIHKPAVFTGDTLFIGGCGRFFEGTAQQMYTALVEKLGVLPPETLVFCGHEYTVNNLKFGLHVEPQNSAMSEKLGWAQDQRSKRLPTIPSSIREEKEINPFMRCTLPVLQNHVQTKTPVECMGALRTMKDSFKAN</sequence>
<evidence type="ECO:0000256" key="5">
    <source>
        <dbReference type="ARBA" id="ARBA00011917"/>
    </source>
</evidence>
<dbReference type="CDD" id="cd07723">
    <property type="entry name" value="hydroxyacylglutathione_hydrolase_MBL-fold"/>
    <property type="match status" value="1"/>
</dbReference>
<dbReference type="InterPro" id="IPR035680">
    <property type="entry name" value="Clx_II_MBL"/>
</dbReference>
<evidence type="ECO:0000256" key="6">
    <source>
        <dbReference type="ARBA" id="ARBA00022723"/>
    </source>
</evidence>
<proteinExistence type="inferred from homology"/>
<comment type="caution">
    <text evidence="11">The sequence shown here is derived from an EMBL/GenBank/DDBJ whole genome shotgun (WGS) entry which is preliminary data.</text>
</comment>
<evidence type="ECO:0000313" key="12">
    <source>
        <dbReference type="Proteomes" id="UP001642540"/>
    </source>
</evidence>
<keyword evidence="8" id="KW-0862">Zinc</keyword>
<accession>A0ABP1QX73</accession>
<dbReference type="InterPro" id="IPR036866">
    <property type="entry name" value="RibonucZ/Hydroxyglut_hydro"/>
</dbReference>
<dbReference type="SUPFAM" id="SSF56281">
    <property type="entry name" value="Metallo-hydrolase/oxidoreductase"/>
    <property type="match status" value="1"/>
</dbReference>